<dbReference type="PANTHER" id="PTHR35368">
    <property type="entry name" value="HYDROPEROXIDE REDUCTASE"/>
    <property type="match status" value="1"/>
</dbReference>
<keyword evidence="2" id="KW-1185">Reference proteome</keyword>
<proteinExistence type="predicted"/>
<dbReference type="SUPFAM" id="SSF82784">
    <property type="entry name" value="OsmC-like"/>
    <property type="match status" value="1"/>
</dbReference>
<protein>
    <submittedName>
        <fullName evidence="1">OsmC family peroxiredoxin</fullName>
    </submittedName>
</protein>
<gene>
    <name evidence="1" type="ORF">GJR96_13785</name>
</gene>
<dbReference type="InterPro" id="IPR003718">
    <property type="entry name" value="OsmC/Ohr_fam"/>
</dbReference>
<reference evidence="1 2" key="1">
    <citation type="submission" date="2019-11" db="EMBL/GenBank/DDBJ databases">
        <title>Whole genome sequence of Haloferax sp. MBLA0076.</title>
        <authorList>
            <person name="Seo M.-J."/>
            <person name="Cho E.-S."/>
        </authorList>
    </citation>
    <scope>NUCLEOTIDE SEQUENCE [LARGE SCALE GENOMIC DNA]</scope>
    <source>
        <strain evidence="1 2">MBLA0076</strain>
    </source>
</reference>
<dbReference type="Proteomes" id="UP000439022">
    <property type="component" value="Unassembled WGS sequence"/>
</dbReference>
<accession>A0A6A8GMP8</accession>
<dbReference type="PANTHER" id="PTHR35368:SF1">
    <property type="entry name" value="HYDROPEROXIDE REDUCTASE"/>
    <property type="match status" value="1"/>
</dbReference>
<dbReference type="InterPro" id="IPR015946">
    <property type="entry name" value="KH_dom-like_a/b"/>
</dbReference>
<sequence length="143" mass="15478">MCANHLETTSVEGSRIDAEAMRFETSTGNRFTIGDDGSPSEYLLGSLAACYNHVGHVVADEMGLELTDLVVTVEADTDPRGDDGAASGFREIRVSLDADTDADDETVAEWFQTTEARCPVCDTIFEATPSITAVRNRHDSDRT</sequence>
<dbReference type="InterPro" id="IPR052924">
    <property type="entry name" value="OsmC/Ohr_hydroprdx_reductase"/>
</dbReference>
<evidence type="ECO:0000313" key="2">
    <source>
        <dbReference type="Proteomes" id="UP000439022"/>
    </source>
</evidence>
<comment type="caution">
    <text evidence="1">The sequence shown here is derived from an EMBL/GenBank/DDBJ whole genome shotgun (WGS) entry which is preliminary data.</text>
</comment>
<dbReference type="RefSeq" id="WP_151163455.1">
    <property type="nucleotide sequence ID" value="NZ_WKJO01000001.1"/>
</dbReference>
<dbReference type="InterPro" id="IPR036102">
    <property type="entry name" value="OsmC/Ohrsf"/>
</dbReference>
<dbReference type="Pfam" id="PF02566">
    <property type="entry name" value="OsmC"/>
    <property type="match status" value="1"/>
</dbReference>
<name>A0A6A8GMP8_9EURY</name>
<dbReference type="AlphaFoldDB" id="A0A6A8GMP8"/>
<dbReference type="EMBL" id="WKJO01000001">
    <property type="protein sequence ID" value="MRX23020.1"/>
    <property type="molecule type" value="Genomic_DNA"/>
</dbReference>
<organism evidence="1 2">
    <name type="scientific">Haloferax litoreum</name>
    <dbReference type="NCBI Taxonomy" id="2666140"/>
    <lineage>
        <taxon>Archaea</taxon>
        <taxon>Methanobacteriati</taxon>
        <taxon>Methanobacteriota</taxon>
        <taxon>Stenosarchaea group</taxon>
        <taxon>Halobacteria</taxon>
        <taxon>Halobacteriales</taxon>
        <taxon>Haloferacaceae</taxon>
        <taxon>Haloferax</taxon>
    </lineage>
</organism>
<evidence type="ECO:0000313" key="1">
    <source>
        <dbReference type="EMBL" id="MRX23020.1"/>
    </source>
</evidence>
<dbReference type="Gene3D" id="3.30.300.20">
    <property type="match status" value="1"/>
</dbReference>